<dbReference type="InterPro" id="IPR045863">
    <property type="entry name" value="CorA_TM1_TM2"/>
</dbReference>
<dbReference type="InterPro" id="IPR002523">
    <property type="entry name" value="MgTranspt_CorA/ZnTranspt_ZntB"/>
</dbReference>
<dbReference type="Proteomes" id="UP001500620">
    <property type="component" value="Unassembled WGS sequence"/>
</dbReference>
<sequence length="369" mass="41032">MVSAGGRVGRRVGRLIGRMLLGVQQSERLPQLLPRPEEDAAVMDCALYVRGSRQPGRPSFAEAYGSARRRRGGFVWLGLFEPSWSQFTTIAELVGVDEATVDKTLAMDRRPAVERRGDVTALTLRTARYVEHAELTETSEVVDTGAVTLLIGRHFVVSVRHGGAGALADVREQLQQRPALLALGPWSVGYAVIERMVEVYHDVATRVEQDVEKLEETAFLRQGGCDVQQIYQLKRELVEFKRAVLPLQPPLRAMIAPTSDLPPGLRQYFEDVHGRLNQVVERVASYNELLDSILQARLAQVGLDQNNDMRKIAAWAAIAAVPTAIAGIYGMNFDHMPELHWQFGYGLVVGVMATAMVVLHRLFRKSGWL</sequence>
<evidence type="ECO:0000313" key="9">
    <source>
        <dbReference type="EMBL" id="GAA4250026.1"/>
    </source>
</evidence>
<keyword evidence="6 8" id="KW-1133">Transmembrane helix</keyword>
<gene>
    <name evidence="9" type="primary">corA_2</name>
    <name evidence="9" type="ORF">GCM10022255_036690</name>
</gene>
<comment type="caution">
    <text evidence="9">The sequence shown here is derived from an EMBL/GenBank/DDBJ whole genome shotgun (WGS) entry which is preliminary data.</text>
</comment>
<organism evidence="9 10">
    <name type="scientific">Dactylosporangium darangshiense</name>
    <dbReference type="NCBI Taxonomy" id="579108"/>
    <lineage>
        <taxon>Bacteria</taxon>
        <taxon>Bacillati</taxon>
        <taxon>Actinomycetota</taxon>
        <taxon>Actinomycetes</taxon>
        <taxon>Micromonosporales</taxon>
        <taxon>Micromonosporaceae</taxon>
        <taxon>Dactylosporangium</taxon>
    </lineage>
</organism>
<dbReference type="Gene3D" id="3.30.460.20">
    <property type="entry name" value="CorA soluble domain-like"/>
    <property type="match status" value="1"/>
</dbReference>
<dbReference type="PANTHER" id="PTHR46494">
    <property type="entry name" value="CORA FAMILY METAL ION TRANSPORTER (EUROFUNG)"/>
    <property type="match status" value="1"/>
</dbReference>
<keyword evidence="4" id="KW-1003">Cell membrane</keyword>
<reference evidence="10" key="1">
    <citation type="journal article" date="2019" name="Int. J. Syst. Evol. Microbiol.">
        <title>The Global Catalogue of Microorganisms (GCM) 10K type strain sequencing project: providing services to taxonomists for standard genome sequencing and annotation.</title>
        <authorList>
            <consortium name="The Broad Institute Genomics Platform"/>
            <consortium name="The Broad Institute Genome Sequencing Center for Infectious Disease"/>
            <person name="Wu L."/>
            <person name="Ma J."/>
        </authorList>
    </citation>
    <scope>NUCLEOTIDE SEQUENCE [LARGE SCALE GENOMIC DNA]</scope>
    <source>
        <strain evidence="10">JCM 17441</strain>
    </source>
</reference>
<evidence type="ECO:0000256" key="8">
    <source>
        <dbReference type="SAM" id="Phobius"/>
    </source>
</evidence>
<dbReference type="InterPro" id="IPR045861">
    <property type="entry name" value="CorA_cytoplasmic_dom"/>
</dbReference>
<evidence type="ECO:0000256" key="5">
    <source>
        <dbReference type="ARBA" id="ARBA00022692"/>
    </source>
</evidence>
<keyword evidence="5 8" id="KW-0812">Transmembrane</keyword>
<dbReference type="Pfam" id="PF01544">
    <property type="entry name" value="CorA"/>
    <property type="match status" value="1"/>
</dbReference>
<name>A0ABP8D8L9_9ACTN</name>
<keyword evidence="3" id="KW-0813">Transport</keyword>
<protein>
    <submittedName>
        <fullName evidence="9">Magnesium/cobalt transporter CorA</fullName>
    </submittedName>
</protein>
<keyword evidence="7 8" id="KW-0472">Membrane</keyword>
<evidence type="ECO:0000256" key="6">
    <source>
        <dbReference type="ARBA" id="ARBA00022989"/>
    </source>
</evidence>
<dbReference type="Gene3D" id="1.20.58.340">
    <property type="entry name" value="Magnesium transport protein CorA, transmembrane region"/>
    <property type="match status" value="2"/>
</dbReference>
<accession>A0ABP8D8L9</accession>
<feature type="transmembrane region" description="Helical" evidence="8">
    <location>
        <begin position="343"/>
        <end position="363"/>
    </location>
</feature>
<dbReference type="SUPFAM" id="SSF144083">
    <property type="entry name" value="Magnesium transport protein CorA, transmembrane region"/>
    <property type="match status" value="1"/>
</dbReference>
<evidence type="ECO:0000256" key="3">
    <source>
        <dbReference type="ARBA" id="ARBA00022448"/>
    </source>
</evidence>
<keyword evidence="10" id="KW-1185">Reference proteome</keyword>
<dbReference type="EMBL" id="BAABAT010000008">
    <property type="protein sequence ID" value="GAA4250026.1"/>
    <property type="molecule type" value="Genomic_DNA"/>
</dbReference>
<evidence type="ECO:0000256" key="2">
    <source>
        <dbReference type="ARBA" id="ARBA00009765"/>
    </source>
</evidence>
<dbReference type="SUPFAM" id="SSF143865">
    <property type="entry name" value="CorA soluble domain-like"/>
    <property type="match status" value="1"/>
</dbReference>
<evidence type="ECO:0000313" key="10">
    <source>
        <dbReference type="Proteomes" id="UP001500620"/>
    </source>
</evidence>
<comment type="subcellular location">
    <subcellularLocation>
        <location evidence="1">Cell membrane</location>
        <topology evidence="1">Multi-pass membrane protein</topology>
    </subcellularLocation>
</comment>
<dbReference type="PANTHER" id="PTHR46494:SF1">
    <property type="entry name" value="CORA FAMILY METAL ION TRANSPORTER (EUROFUNG)"/>
    <property type="match status" value="1"/>
</dbReference>
<comment type="similarity">
    <text evidence="2">Belongs to the CorA metal ion transporter (MIT) (TC 1.A.35) family.</text>
</comment>
<dbReference type="CDD" id="cd12830">
    <property type="entry name" value="MtCorA-like"/>
    <property type="match status" value="1"/>
</dbReference>
<evidence type="ECO:0000256" key="7">
    <source>
        <dbReference type="ARBA" id="ARBA00023136"/>
    </source>
</evidence>
<evidence type="ECO:0000256" key="1">
    <source>
        <dbReference type="ARBA" id="ARBA00004651"/>
    </source>
</evidence>
<evidence type="ECO:0000256" key="4">
    <source>
        <dbReference type="ARBA" id="ARBA00022475"/>
    </source>
</evidence>
<proteinExistence type="inferred from homology"/>
<feature type="transmembrane region" description="Helical" evidence="8">
    <location>
        <begin position="312"/>
        <end position="331"/>
    </location>
</feature>